<proteinExistence type="predicted"/>
<sequence length="111" mass="12545">MGELNKTILSASCSKSKPSTFRSWTHSGEIIRVTRDDNLTLEWLKTKVSTLKTSEGVTLAVVRMDELSKLTKASLPEKAQADLNEKEVEQQNPNLYVAKYCTFRHETKKDA</sequence>
<dbReference type="OrthoDB" id="8035758at2759"/>
<reference evidence="2" key="1">
    <citation type="submission" date="2022-01" db="EMBL/GenBank/DDBJ databases">
        <authorList>
            <person name="King R."/>
        </authorList>
    </citation>
    <scope>NUCLEOTIDE SEQUENCE</scope>
</reference>
<evidence type="ECO:0000313" key="3">
    <source>
        <dbReference type="Proteomes" id="UP001153636"/>
    </source>
</evidence>
<gene>
    <name evidence="2" type="ORF">PSYICH_LOCUS7618</name>
</gene>
<keyword evidence="3" id="KW-1185">Reference proteome</keyword>
<evidence type="ECO:0000259" key="1">
    <source>
        <dbReference type="Pfam" id="PF16012"/>
    </source>
</evidence>
<dbReference type="Proteomes" id="UP001153636">
    <property type="component" value="Chromosome 2"/>
</dbReference>
<dbReference type="EMBL" id="OV651814">
    <property type="protein sequence ID" value="CAH1106421.1"/>
    <property type="molecule type" value="Genomic_DNA"/>
</dbReference>
<organism evidence="2 3">
    <name type="scientific">Psylliodes chrysocephalus</name>
    <dbReference type="NCBI Taxonomy" id="3402493"/>
    <lineage>
        <taxon>Eukaryota</taxon>
        <taxon>Metazoa</taxon>
        <taxon>Ecdysozoa</taxon>
        <taxon>Arthropoda</taxon>
        <taxon>Hexapoda</taxon>
        <taxon>Insecta</taxon>
        <taxon>Pterygota</taxon>
        <taxon>Neoptera</taxon>
        <taxon>Endopterygota</taxon>
        <taxon>Coleoptera</taxon>
        <taxon>Polyphaga</taxon>
        <taxon>Cucujiformia</taxon>
        <taxon>Chrysomeloidea</taxon>
        <taxon>Chrysomelidae</taxon>
        <taxon>Galerucinae</taxon>
        <taxon>Alticini</taxon>
        <taxon>Psylliodes</taxon>
    </lineage>
</organism>
<dbReference type="Pfam" id="PF16012">
    <property type="entry name" value="DUF4780"/>
    <property type="match status" value="1"/>
</dbReference>
<evidence type="ECO:0000313" key="2">
    <source>
        <dbReference type="EMBL" id="CAH1106421.1"/>
    </source>
</evidence>
<protein>
    <recommendedName>
        <fullName evidence="1">DUF4780 domain-containing protein</fullName>
    </recommendedName>
</protein>
<feature type="domain" description="DUF4780" evidence="1">
    <location>
        <begin position="6"/>
        <end position="106"/>
    </location>
</feature>
<name>A0A9P0CY79_9CUCU</name>
<dbReference type="AlphaFoldDB" id="A0A9P0CY79"/>
<dbReference type="InterPro" id="IPR031961">
    <property type="entry name" value="DUF4780"/>
</dbReference>
<accession>A0A9P0CY79</accession>